<dbReference type="PROSITE" id="PS51257">
    <property type="entry name" value="PROKAR_LIPOPROTEIN"/>
    <property type="match status" value="1"/>
</dbReference>
<evidence type="ECO:0000313" key="3">
    <source>
        <dbReference type="Proteomes" id="UP000613030"/>
    </source>
</evidence>
<feature type="chain" id="PRO_5046148598" evidence="1">
    <location>
        <begin position="24"/>
        <end position="326"/>
    </location>
</feature>
<reference evidence="2 3" key="1">
    <citation type="submission" date="2021-01" db="EMBL/GenBank/DDBJ databases">
        <title>Chryseolinea sp. Jin1 Genome sequencing and assembly.</title>
        <authorList>
            <person name="Kim I."/>
        </authorList>
    </citation>
    <scope>NUCLEOTIDE SEQUENCE [LARGE SCALE GENOMIC DNA]</scope>
    <source>
        <strain evidence="2 3">Jin1</strain>
    </source>
</reference>
<protein>
    <submittedName>
        <fullName evidence="2">Uncharacterized protein</fullName>
    </submittedName>
</protein>
<feature type="signal peptide" evidence="1">
    <location>
        <begin position="1"/>
        <end position="23"/>
    </location>
</feature>
<organism evidence="2 3">
    <name type="scientific">Chryseolinea lacunae</name>
    <dbReference type="NCBI Taxonomy" id="2801331"/>
    <lineage>
        <taxon>Bacteria</taxon>
        <taxon>Pseudomonadati</taxon>
        <taxon>Bacteroidota</taxon>
        <taxon>Cytophagia</taxon>
        <taxon>Cytophagales</taxon>
        <taxon>Fulvivirgaceae</taxon>
        <taxon>Chryseolinea</taxon>
    </lineage>
</organism>
<accession>A0ABS1KVS7</accession>
<comment type="caution">
    <text evidence="2">The sequence shown here is derived from an EMBL/GenBank/DDBJ whole genome shotgun (WGS) entry which is preliminary data.</text>
</comment>
<dbReference type="EMBL" id="JAERRB010000006">
    <property type="protein sequence ID" value="MBL0743357.1"/>
    <property type="molecule type" value="Genomic_DNA"/>
</dbReference>
<gene>
    <name evidence="2" type="ORF">JI741_19145</name>
</gene>
<keyword evidence="1" id="KW-0732">Signal</keyword>
<dbReference type="Proteomes" id="UP000613030">
    <property type="component" value="Unassembled WGS sequence"/>
</dbReference>
<keyword evidence="3" id="KW-1185">Reference proteome</keyword>
<dbReference type="RefSeq" id="WP_202012627.1">
    <property type="nucleotide sequence ID" value="NZ_JAERRB010000006.1"/>
</dbReference>
<name>A0ABS1KVS7_9BACT</name>
<sequence length="326" mass="36033">MRKFSIYSSILVAALGAFTFSCTDESLDPLKTKEVKKGTILALRGTQLENIYFEGIPGAEFFPRVIQGTEVFSFDAEYLSEDPETLASVDIFVIKKTKTAGVVTTERVPIKTVPFSEFKKTDDYDRPWVSVSLKLTDILAKIGITDYTDPAAIDQLLTLYQPGINLESDLNLTDGSKVGAELILASGLFDSDQFYPAQKLTFNATEFCPYAESWETEYKTVELYESGDVSEFYDSEVSLDVDGATEDEYVISNIHDTGYSISAVFEVSTTNPSQQSITVAEQVLGDGSTVSGEGSYDQCSGTISIHILIVDANEEETEYDWQFEPK</sequence>
<proteinExistence type="predicted"/>
<evidence type="ECO:0000313" key="2">
    <source>
        <dbReference type="EMBL" id="MBL0743357.1"/>
    </source>
</evidence>
<evidence type="ECO:0000256" key="1">
    <source>
        <dbReference type="SAM" id="SignalP"/>
    </source>
</evidence>